<dbReference type="RefSeq" id="WP_344017972.1">
    <property type="nucleotide sequence ID" value="NZ_BAAAJK010000001.1"/>
</dbReference>
<evidence type="ECO:0000313" key="3">
    <source>
        <dbReference type="Proteomes" id="UP001501414"/>
    </source>
</evidence>
<feature type="region of interest" description="Disordered" evidence="1">
    <location>
        <begin position="87"/>
        <end position="130"/>
    </location>
</feature>
<organism evidence="2 3">
    <name type="scientific">Pseudonocardia kongjuensis</name>
    <dbReference type="NCBI Taxonomy" id="102227"/>
    <lineage>
        <taxon>Bacteria</taxon>
        <taxon>Bacillati</taxon>
        <taxon>Actinomycetota</taxon>
        <taxon>Actinomycetes</taxon>
        <taxon>Pseudonocardiales</taxon>
        <taxon>Pseudonocardiaceae</taxon>
        <taxon>Pseudonocardia</taxon>
    </lineage>
</organism>
<feature type="compositionally biased region" description="Low complexity" evidence="1">
    <location>
        <begin position="89"/>
        <end position="114"/>
    </location>
</feature>
<protein>
    <submittedName>
        <fullName evidence="2">Uncharacterized protein</fullName>
    </submittedName>
</protein>
<accession>A0ABN1XGT9</accession>
<gene>
    <name evidence="2" type="ORF">GCM10009613_05490</name>
</gene>
<dbReference type="EMBL" id="BAAAJK010000001">
    <property type="protein sequence ID" value="GAA1380718.1"/>
    <property type="molecule type" value="Genomic_DNA"/>
</dbReference>
<name>A0ABN1XGT9_9PSEU</name>
<comment type="caution">
    <text evidence="2">The sequence shown here is derived from an EMBL/GenBank/DDBJ whole genome shotgun (WGS) entry which is preliminary data.</text>
</comment>
<keyword evidence="3" id="KW-1185">Reference proteome</keyword>
<evidence type="ECO:0000256" key="1">
    <source>
        <dbReference type="SAM" id="MobiDB-lite"/>
    </source>
</evidence>
<reference evidence="2 3" key="1">
    <citation type="journal article" date="2019" name="Int. J. Syst. Evol. Microbiol.">
        <title>The Global Catalogue of Microorganisms (GCM) 10K type strain sequencing project: providing services to taxonomists for standard genome sequencing and annotation.</title>
        <authorList>
            <consortium name="The Broad Institute Genomics Platform"/>
            <consortium name="The Broad Institute Genome Sequencing Center for Infectious Disease"/>
            <person name="Wu L."/>
            <person name="Ma J."/>
        </authorList>
    </citation>
    <scope>NUCLEOTIDE SEQUENCE [LARGE SCALE GENOMIC DNA]</scope>
    <source>
        <strain evidence="2 3">JCM 11896</strain>
    </source>
</reference>
<evidence type="ECO:0000313" key="2">
    <source>
        <dbReference type="EMBL" id="GAA1380718.1"/>
    </source>
</evidence>
<sequence>MHTPEHPRYQVRPDGGAAAITGPTTGELLRITAFNNALNQDQACAVASILANVEVIDGNGSTIPADQKAALLDAVITTYRGELQRLAHAEGAPPSPTGTAAARRAAKVEAVGGADNVTPIRPDPAPDETA</sequence>
<dbReference type="Proteomes" id="UP001501414">
    <property type="component" value="Unassembled WGS sequence"/>
</dbReference>
<proteinExistence type="predicted"/>